<dbReference type="Gene3D" id="1.10.600.10">
    <property type="entry name" value="Farnesyl Diphosphate Synthase"/>
    <property type="match status" value="1"/>
</dbReference>
<sequence>MSEASPSRDAIVATARESIARGSKSFAAASLLFDRPTRERAWLLYAWCRACDDIADGQEMGHGMTRVSDAPARLERLSAMTEAALAGQVVGDPAFDALRIVAAETRLPHAFARDLIAGFALDAEEWRPRSEDDLFRYCYHVAGVVGCMMAVIMGVDPDDAETLDRACDLGMAFQLANIARDLDEDDRAGRCYLPIEWLVEMDIPPGEHLKPFFRPRLAVLAKRLATHAAAFEESARRGTPALSFRSAWAVLSAAHIYGAIGREVASRGAHAWDHRVTTSGGQKLAFIARAFVEARGRARLYPLVPRDPDLWTRPGRN</sequence>
<dbReference type="EMBL" id="FOCF01000008">
    <property type="protein sequence ID" value="SEN56538.1"/>
    <property type="molecule type" value="Genomic_DNA"/>
</dbReference>
<dbReference type="AlphaFoldDB" id="A0A1H8HLP5"/>
<dbReference type="InterPro" id="IPR002060">
    <property type="entry name" value="Squ/phyt_synthse"/>
</dbReference>
<dbReference type="STRING" id="1166340.SAMN05192583_3080"/>
<dbReference type="InterPro" id="IPR033904">
    <property type="entry name" value="Trans_IPPS_HH"/>
</dbReference>
<dbReference type="PANTHER" id="PTHR31480">
    <property type="entry name" value="BIFUNCTIONAL LYCOPENE CYCLASE/PHYTOENE SYNTHASE"/>
    <property type="match status" value="1"/>
</dbReference>
<dbReference type="OrthoDB" id="9807580at2"/>
<evidence type="ECO:0000313" key="3">
    <source>
        <dbReference type="Proteomes" id="UP000199206"/>
    </source>
</evidence>
<dbReference type="Proteomes" id="UP000199206">
    <property type="component" value="Unassembled WGS sequence"/>
</dbReference>
<dbReference type="SFLD" id="SFLDG01018">
    <property type="entry name" value="Squalene/Phytoene_Synthase_Lik"/>
    <property type="match status" value="1"/>
</dbReference>
<dbReference type="SFLD" id="SFLDS00005">
    <property type="entry name" value="Isoprenoid_Synthase_Type_I"/>
    <property type="match status" value="1"/>
</dbReference>
<organism evidence="2 3">
    <name type="scientific">Sphingomonas gellani</name>
    <dbReference type="NCBI Taxonomy" id="1166340"/>
    <lineage>
        <taxon>Bacteria</taxon>
        <taxon>Pseudomonadati</taxon>
        <taxon>Pseudomonadota</taxon>
        <taxon>Alphaproteobacteria</taxon>
        <taxon>Sphingomonadales</taxon>
        <taxon>Sphingomonadaceae</taxon>
        <taxon>Sphingomonas</taxon>
    </lineage>
</organism>
<dbReference type="GO" id="GO:0051996">
    <property type="term" value="F:squalene synthase [NAD(P)H] activity"/>
    <property type="evidence" value="ECO:0007669"/>
    <property type="project" value="InterPro"/>
</dbReference>
<dbReference type="CDD" id="cd00683">
    <property type="entry name" value="Trans_IPPS_HH"/>
    <property type="match status" value="1"/>
</dbReference>
<keyword evidence="1" id="KW-0808">Transferase</keyword>
<dbReference type="SUPFAM" id="SSF48576">
    <property type="entry name" value="Terpenoid synthases"/>
    <property type="match status" value="1"/>
</dbReference>
<dbReference type="PROSITE" id="PS01045">
    <property type="entry name" value="SQUALEN_PHYTOEN_SYN_2"/>
    <property type="match status" value="1"/>
</dbReference>
<dbReference type="RefSeq" id="WP_093666574.1">
    <property type="nucleotide sequence ID" value="NZ_FOCF01000008.1"/>
</dbReference>
<evidence type="ECO:0000313" key="2">
    <source>
        <dbReference type="EMBL" id="SEN56538.1"/>
    </source>
</evidence>
<dbReference type="Pfam" id="PF00494">
    <property type="entry name" value="SQS_PSY"/>
    <property type="match status" value="1"/>
</dbReference>
<dbReference type="InterPro" id="IPR044843">
    <property type="entry name" value="Trans_IPPS_bact-type"/>
</dbReference>
<dbReference type="InterPro" id="IPR019845">
    <property type="entry name" value="Squalene/phytoene_synthase_CS"/>
</dbReference>
<dbReference type="InterPro" id="IPR008949">
    <property type="entry name" value="Isoprenoid_synthase_dom_sf"/>
</dbReference>
<dbReference type="GO" id="GO:0016117">
    <property type="term" value="P:carotenoid biosynthetic process"/>
    <property type="evidence" value="ECO:0007669"/>
    <property type="project" value="UniProtKB-ARBA"/>
</dbReference>
<reference evidence="3" key="1">
    <citation type="submission" date="2016-10" db="EMBL/GenBank/DDBJ databases">
        <authorList>
            <person name="Varghese N."/>
            <person name="Submissions S."/>
        </authorList>
    </citation>
    <scope>NUCLEOTIDE SEQUENCE [LARGE SCALE GENOMIC DNA]</scope>
    <source>
        <strain evidence="3">S6-262</strain>
    </source>
</reference>
<proteinExistence type="predicted"/>
<dbReference type="PROSITE" id="PS01044">
    <property type="entry name" value="SQUALEN_PHYTOEN_SYN_1"/>
    <property type="match status" value="1"/>
</dbReference>
<accession>A0A1H8HLP5</accession>
<gene>
    <name evidence="2" type="ORF">SAMN05192583_3080</name>
</gene>
<evidence type="ECO:0000256" key="1">
    <source>
        <dbReference type="ARBA" id="ARBA00022679"/>
    </source>
</evidence>
<protein>
    <submittedName>
        <fullName evidence="2">Phytoene synthase</fullName>
    </submittedName>
</protein>
<name>A0A1H8HLP5_9SPHN</name>
<dbReference type="GO" id="GO:0004311">
    <property type="term" value="F:geranylgeranyl diphosphate synthase activity"/>
    <property type="evidence" value="ECO:0007669"/>
    <property type="project" value="InterPro"/>
</dbReference>
<keyword evidence="3" id="KW-1185">Reference proteome</keyword>
<dbReference type="SFLD" id="SFLDG01212">
    <property type="entry name" value="Phytoene_synthase_like"/>
    <property type="match status" value="1"/>
</dbReference>